<evidence type="ECO:0000313" key="2">
    <source>
        <dbReference type="EMBL" id="PMD60925.1"/>
    </source>
</evidence>
<evidence type="ECO:0000313" key="3">
    <source>
        <dbReference type="Proteomes" id="UP000235371"/>
    </source>
</evidence>
<dbReference type="OrthoDB" id="4072826at2759"/>
<dbReference type="GO" id="GO:0016747">
    <property type="term" value="F:acyltransferase activity, transferring groups other than amino-acyl groups"/>
    <property type="evidence" value="ECO:0007669"/>
    <property type="project" value="InterPro"/>
</dbReference>
<name>A0A2J6TD13_9HELO</name>
<keyword evidence="3" id="KW-1185">Reference proteome</keyword>
<organism evidence="2 3">
    <name type="scientific">Hyaloscypha bicolor E</name>
    <dbReference type="NCBI Taxonomy" id="1095630"/>
    <lineage>
        <taxon>Eukaryota</taxon>
        <taxon>Fungi</taxon>
        <taxon>Dikarya</taxon>
        <taxon>Ascomycota</taxon>
        <taxon>Pezizomycotina</taxon>
        <taxon>Leotiomycetes</taxon>
        <taxon>Helotiales</taxon>
        <taxon>Hyaloscyphaceae</taxon>
        <taxon>Hyaloscypha</taxon>
        <taxon>Hyaloscypha bicolor</taxon>
    </lineage>
</organism>
<proteinExistence type="predicted"/>
<protein>
    <recommendedName>
        <fullName evidence="1">N-acetyltransferase domain-containing protein</fullName>
    </recommendedName>
</protein>
<dbReference type="InParanoid" id="A0A2J6TD13"/>
<dbReference type="EMBL" id="KZ613787">
    <property type="protein sequence ID" value="PMD60925.1"/>
    <property type="molecule type" value="Genomic_DNA"/>
</dbReference>
<dbReference type="InterPro" id="IPR016181">
    <property type="entry name" value="Acyl_CoA_acyltransferase"/>
</dbReference>
<feature type="domain" description="N-acetyltransferase" evidence="1">
    <location>
        <begin position="33"/>
        <end position="90"/>
    </location>
</feature>
<dbReference type="GeneID" id="36588162"/>
<dbReference type="Gene3D" id="3.40.630.30">
    <property type="match status" value="1"/>
</dbReference>
<dbReference type="Pfam" id="PF13302">
    <property type="entry name" value="Acetyltransf_3"/>
    <property type="match status" value="1"/>
</dbReference>
<dbReference type="Proteomes" id="UP000235371">
    <property type="component" value="Unassembled WGS sequence"/>
</dbReference>
<dbReference type="InterPro" id="IPR000182">
    <property type="entry name" value="GNAT_dom"/>
</dbReference>
<dbReference type="SUPFAM" id="SSF55729">
    <property type="entry name" value="Acyl-CoA N-acyltransferases (Nat)"/>
    <property type="match status" value="1"/>
</dbReference>
<dbReference type="RefSeq" id="XP_024737829.1">
    <property type="nucleotide sequence ID" value="XM_024880085.1"/>
</dbReference>
<evidence type="ECO:0000259" key="1">
    <source>
        <dbReference type="Pfam" id="PF13302"/>
    </source>
</evidence>
<gene>
    <name evidence="2" type="ORF">K444DRAFT_612207</name>
</gene>
<dbReference type="AlphaFoldDB" id="A0A2J6TD13"/>
<sequence>MLMLTRLPSAENPFMENYAIILKSVAEGMEAGECGGMIGVIGIPRLSHDGLAAEVGYAILPDFWGMGYASEALILFVRHYFNSESKSLLIFPISRLSAFLSFIRRSFAVAAREELKIGVRS</sequence>
<reference evidence="2 3" key="1">
    <citation type="submission" date="2016-04" db="EMBL/GenBank/DDBJ databases">
        <title>A degradative enzymes factory behind the ericoid mycorrhizal symbiosis.</title>
        <authorList>
            <consortium name="DOE Joint Genome Institute"/>
            <person name="Martino E."/>
            <person name="Morin E."/>
            <person name="Grelet G."/>
            <person name="Kuo A."/>
            <person name="Kohler A."/>
            <person name="Daghino S."/>
            <person name="Barry K."/>
            <person name="Choi C."/>
            <person name="Cichocki N."/>
            <person name="Clum A."/>
            <person name="Copeland A."/>
            <person name="Hainaut M."/>
            <person name="Haridas S."/>
            <person name="Labutti K."/>
            <person name="Lindquist E."/>
            <person name="Lipzen A."/>
            <person name="Khouja H.-R."/>
            <person name="Murat C."/>
            <person name="Ohm R."/>
            <person name="Olson A."/>
            <person name="Spatafora J."/>
            <person name="Veneault-Fourrey C."/>
            <person name="Henrissat B."/>
            <person name="Grigoriev I."/>
            <person name="Martin F."/>
            <person name="Perotto S."/>
        </authorList>
    </citation>
    <scope>NUCLEOTIDE SEQUENCE [LARGE SCALE GENOMIC DNA]</scope>
    <source>
        <strain evidence="2 3">E</strain>
    </source>
</reference>
<accession>A0A2J6TD13</accession>